<evidence type="ECO:0000313" key="2">
    <source>
        <dbReference type="EMBL" id="KAK8860983.1"/>
    </source>
</evidence>
<gene>
    <name evidence="2" type="ORF">M9Y10_012675</name>
</gene>
<comment type="caution">
    <text evidence="2">The sequence shown here is derived from an EMBL/GenBank/DDBJ whole genome shotgun (WGS) entry which is preliminary data.</text>
</comment>
<dbReference type="SUPFAM" id="SSF53448">
    <property type="entry name" value="Nucleotide-diphospho-sugar transferases"/>
    <property type="match status" value="1"/>
</dbReference>
<organism evidence="2 3">
    <name type="scientific">Tritrichomonas musculus</name>
    <dbReference type="NCBI Taxonomy" id="1915356"/>
    <lineage>
        <taxon>Eukaryota</taxon>
        <taxon>Metamonada</taxon>
        <taxon>Parabasalia</taxon>
        <taxon>Tritrichomonadida</taxon>
        <taxon>Tritrichomonadidae</taxon>
        <taxon>Tritrichomonas</taxon>
    </lineage>
</organism>
<keyword evidence="3" id="KW-1185">Reference proteome</keyword>
<dbReference type="EMBL" id="JAPFFF010000018">
    <property type="protein sequence ID" value="KAK8860983.1"/>
    <property type="molecule type" value="Genomic_DNA"/>
</dbReference>
<accession>A0ABR2IE51</accession>
<protein>
    <submittedName>
        <fullName evidence="2">Uncharacterized protein</fullName>
    </submittedName>
</protein>
<feature type="chain" id="PRO_5046498731" evidence="1">
    <location>
        <begin position="24"/>
        <end position="631"/>
    </location>
</feature>
<evidence type="ECO:0000256" key="1">
    <source>
        <dbReference type="SAM" id="SignalP"/>
    </source>
</evidence>
<keyword evidence="1" id="KW-0732">Signal</keyword>
<reference evidence="2 3" key="1">
    <citation type="submission" date="2024-04" db="EMBL/GenBank/DDBJ databases">
        <title>Tritrichomonas musculus Genome.</title>
        <authorList>
            <person name="Alves-Ferreira E."/>
            <person name="Grigg M."/>
            <person name="Lorenzi H."/>
            <person name="Galac M."/>
        </authorList>
    </citation>
    <scope>NUCLEOTIDE SEQUENCE [LARGE SCALE GENOMIC DNA]</scope>
    <source>
        <strain evidence="2 3">EAF2021</strain>
    </source>
</reference>
<feature type="signal peptide" evidence="1">
    <location>
        <begin position="1"/>
        <end position="23"/>
    </location>
</feature>
<sequence>MSMFHQCLIQILNALLLQIIVRSINYIQKAENPIPLSPYSNEELYEFKWYEPKKPDDECFTKENLTYEPNNTYLCFPRNNYSNLITCGIGISPKSVSKSRILVIGSTGVIGSSITSELQKQQIPFLEIRSHFQFSISLKPLFKILKQINISSVILLANDEIWEQRNFSYDHIWKFCEKRKITVFKVVQEFDSSLQMNSARSKKFNFRLIQIKSPPVWGPIFLTPYQRAPGRYIHQCIINNSLNPATLDTGKEFVFSLDIAKYIINSIVIQCLNESSQFPDQITIPDFPTISNNELQILLNEKNCKIHSKLTNLSVSELNRHKFNIVWNSLQIEENIGQRQKKKAYATLVVCVSNKKRIIELFSLSLKCTNIIMKPYPNLAIEYLALYCPTDDKKGKFYEVFDIPEELHKFFRIIEIPSSYVNKLKETYNITYFPEFILKNIGIRRASGEYVFSINSDVILPIGFFESVQRKLFTPLSYIRSHRRMVNFRSHHLLLKYYFSVSDVKFQNQSFSDVCRNRRYYDDYDRNGCGDFQGAHIKMWFGIKGFLETSHVFHVDTALSLDFASIPTYMFTRIIGQNIHIVHEKESKITDHFKFYREEFKNAIKQGLSSSMLEGLERPNWGAKGKTFVEY</sequence>
<dbReference type="Proteomes" id="UP001470230">
    <property type="component" value="Unassembled WGS sequence"/>
</dbReference>
<dbReference type="InterPro" id="IPR029044">
    <property type="entry name" value="Nucleotide-diphossugar_trans"/>
</dbReference>
<proteinExistence type="predicted"/>
<evidence type="ECO:0000313" key="3">
    <source>
        <dbReference type="Proteomes" id="UP001470230"/>
    </source>
</evidence>
<name>A0ABR2IE51_9EUKA</name>